<feature type="signal peptide" evidence="1">
    <location>
        <begin position="1"/>
        <end position="25"/>
    </location>
</feature>
<evidence type="ECO:0000256" key="1">
    <source>
        <dbReference type="SAM" id="SignalP"/>
    </source>
</evidence>
<keyword evidence="1" id="KW-0732">Signal</keyword>
<comment type="caution">
    <text evidence="2">The sequence shown here is derived from an EMBL/GenBank/DDBJ whole genome shotgun (WGS) entry which is preliminary data.</text>
</comment>
<dbReference type="RefSeq" id="WP_186953670.1">
    <property type="nucleotide sequence ID" value="NZ_JACOFX010000004.1"/>
</dbReference>
<accession>A0ABR6Z973</accession>
<sequence length="100" mass="10886">MHNISLTTTLLISIALLMLDGRACAQGLSGNTKTPLVKSELTVELIKAMSDSDKKRIYIIQGEDYVVIKSQGGKVYTVNLFAADAVKKNTADKPEDKKSE</sequence>
<keyword evidence="3" id="KW-1185">Reference proteome</keyword>
<evidence type="ECO:0000313" key="2">
    <source>
        <dbReference type="EMBL" id="MBC3908124.1"/>
    </source>
</evidence>
<reference evidence="2 3" key="1">
    <citation type="submission" date="2020-08" db="EMBL/GenBank/DDBJ databases">
        <title>Novel species isolated from subtropical streams in China.</title>
        <authorList>
            <person name="Lu H."/>
        </authorList>
    </citation>
    <scope>NUCLEOTIDE SEQUENCE [LARGE SCALE GENOMIC DNA]</scope>
    <source>
        <strain evidence="2 3">NL8W</strain>
    </source>
</reference>
<feature type="chain" id="PRO_5046461675" description="PepSY domain-containing protein" evidence="1">
    <location>
        <begin position="26"/>
        <end position="100"/>
    </location>
</feature>
<evidence type="ECO:0008006" key="4">
    <source>
        <dbReference type="Google" id="ProtNLM"/>
    </source>
</evidence>
<dbReference type="EMBL" id="JACOFX010000004">
    <property type="protein sequence ID" value="MBC3908124.1"/>
    <property type="molecule type" value="Genomic_DNA"/>
</dbReference>
<protein>
    <recommendedName>
        <fullName evidence="4">PepSY domain-containing protein</fullName>
    </recommendedName>
</protein>
<proteinExistence type="predicted"/>
<organism evidence="2 3">
    <name type="scientific">Undibacterium umbellatum</name>
    <dbReference type="NCBI Taxonomy" id="2762300"/>
    <lineage>
        <taxon>Bacteria</taxon>
        <taxon>Pseudomonadati</taxon>
        <taxon>Pseudomonadota</taxon>
        <taxon>Betaproteobacteria</taxon>
        <taxon>Burkholderiales</taxon>
        <taxon>Oxalobacteraceae</taxon>
        <taxon>Undibacterium</taxon>
    </lineage>
</organism>
<name>A0ABR6Z973_9BURK</name>
<evidence type="ECO:0000313" key="3">
    <source>
        <dbReference type="Proteomes" id="UP000646911"/>
    </source>
</evidence>
<dbReference type="Proteomes" id="UP000646911">
    <property type="component" value="Unassembled WGS sequence"/>
</dbReference>
<gene>
    <name evidence="2" type="ORF">H8L47_11210</name>
</gene>